<dbReference type="GO" id="GO:0055085">
    <property type="term" value="P:transmembrane transport"/>
    <property type="evidence" value="ECO:0007669"/>
    <property type="project" value="InterPro"/>
</dbReference>
<keyword evidence="3 6" id="KW-0812">Transmembrane</keyword>
<evidence type="ECO:0000259" key="7">
    <source>
        <dbReference type="PROSITE" id="PS50928"/>
    </source>
</evidence>
<reference evidence="8 9" key="1">
    <citation type="journal article" date="2018" name="Int. J. Syst. Evol. Microbiol.">
        <title>Bifidobacterium catulorum sp. nov., a novel taxon from the faeces of the baby common marmoset (Callithrix jacchus).</title>
        <authorList>
            <person name="Modesto M."/>
            <person name="Michelini S."/>
            <person name="Oki K."/>
            <person name="Biavati B."/>
            <person name="Watanabe K."/>
            <person name="Mattarelli P."/>
        </authorList>
    </citation>
    <scope>NUCLEOTIDE SEQUENCE [LARGE SCALE GENOMIC DNA]</scope>
    <source>
        <strain evidence="8 9">MRM 8.19</strain>
    </source>
</reference>
<dbReference type="OrthoDB" id="3233284at2"/>
<protein>
    <submittedName>
        <fullName evidence="8">ABC transporter permease</fullName>
    </submittedName>
</protein>
<evidence type="ECO:0000256" key="5">
    <source>
        <dbReference type="ARBA" id="ARBA00023136"/>
    </source>
</evidence>
<dbReference type="GO" id="GO:0031460">
    <property type="term" value="P:glycine betaine transport"/>
    <property type="evidence" value="ECO:0007669"/>
    <property type="project" value="TreeGrafter"/>
</dbReference>
<comment type="similarity">
    <text evidence="6">Belongs to the binding-protein-dependent transport system permease family.</text>
</comment>
<dbReference type="PROSITE" id="PS50928">
    <property type="entry name" value="ABC_TM1"/>
    <property type="match status" value="1"/>
</dbReference>
<keyword evidence="2 6" id="KW-0813">Transport</keyword>
<evidence type="ECO:0000256" key="6">
    <source>
        <dbReference type="RuleBase" id="RU363032"/>
    </source>
</evidence>
<proteinExistence type="inferred from homology"/>
<comment type="subcellular location">
    <subcellularLocation>
        <location evidence="6">Cell membrane</location>
        <topology evidence="6">Multi-pass membrane protein</topology>
    </subcellularLocation>
    <subcellularLocation>
        <location evidence="1">Membrane</location>
        <topology evidence="1">Multi-pass membrane protein</topology>
    </subcellularLocation>
</comment>
<keyword evidence="5 6" id="KW-0472">Membrane</keyword>
<evidence type="ECO:0000313" key="8">
    <source>
        <dbReference type="EMBL" id="PWG59897.1"/>
    </source>
</evidence>
<organism evidence="8 9">
    <name type="scientific">Bifidobacterium catulorum</name>
    <dbReference type="NCBI Taxonomy" id="1630173"/>
    <lineage>
        <taxon>Bacteria</taxon>
        <taxon>Bacillati</taxon>
        <taxon>Actinomycetota</taxon>
        <taxon>Actinomycetes</taxon>
        <taxon>Bifidobacteriales</taxon>
        <taxon>Bifidobacteriaceae</taxon>
        <taxon>Bifidobacterium</taxon>
    </lineage>
</organism>
<evidence type="ECO:0000256" key="2">
    <source>
        <dbReference type="ARBA" id="ARBA00022448"/>
    </source>
</evidence>
<dbReference type="PANTHER" id="PTHR30177">
    <property type="entry name" value="GLYCINE BETAINE/L-PROLINE TRANSPORT SYSTEM PERMEASE PROTEIN PROW"/>
    <property type="match status" value="1"/>
</dbReference>
<dbReference type="AlphaFoldDB" id="A0A2U2MSR6"/>
<dbReference type="CDD" id="cd06261">
    <property type="entry name" value="TM_PBP2"/>
    <property type="match status" value="1"/>
</dbReference>
<keyword evidence="9" id="KW-1185">Reference proteome</keyword>
<comment type="caution">
    <text evidence="8">The sequence shown here is derived from an EMBL/GenBank/DDBJ whole genome shotgun (WGS) entry which is preliminary data.</text>
</comment>
<dbReference type="Gene3D" id="1.10.3720.10">
    <property type="entry name" value="MetI-like"/>
    <property type="match status" value="1"/>
</dbReference>
<dbReference type="Proteomes" id="UP000245753">
    <property type="component" value="Unassembled WGS sequence"/>
</dbReference>
<evidence type="ECO:0000256" key="4">
    <source>
        <dbReference type="ARBA" id="ARBA00022989"/>
    </source>
</evidence>
<feature type="transmembrane region" description="Helical" evidence="6">
    <location>
        <begin position="39"/>
        <end position="61"/>
    </location>
</feature>
<feature type="transmembrane region" description="Helical" evidence="6">
    <location>
        <begin position="199"/>
        <end position="220"/>
    </location>
</feature>
<feature type="transmembrane region" description="Helical" evidence="6">
    <location>
        <begin position="68"/>
        <end position="89"/>
    </location>
</feature>
<dbReference type="SUPFAM" id="SSF161098">
    <property type="entry name" value="MetI-like"/>
    <property type="match status" value="1"/>
</dbReference>
<evidence type="ECO:0000256" key="1">
    <source>
        <dbReference type="ARBA" id="ARBA00004141"/>
    </source>
</evidence>
<feature type="domain" description="ABC transmembrane type-1" evidence="7">
    <location>
        <begin position="35"/>
        <end position="225"/>
    </location>
</feature>
<feature type="transmembrane region" description="Helical" evidence="6">
    <location>
        <begin position="153"/>
        <end position="179"/>
    </location>
</feature>
<accession>A0A2U2MSR6</accession>
<dbReference type="InterPro" id="IPR000515">
    <property type="entry name" value="MetI-like"/>
</dbReference>
<gene>
    <name evidence="8" type="ORF">DF200_05020</name>
</gene>
<dbReference type="EMBL" id="QFFN01000010">
    <property type="protein sequence ID" value="PWG59897.1"/>
    <property type="molecule type" value="Genomic_DNA"/>
</dbReference>
<evidence type="ECO:0000313" key="9">
    <source>
        <dbReference type="Proteomes" id="UP000245753"/>
    </source>
</evidence>
<dbReference type="InterPro" id="IPR035906">
    <property type="entry name" value="MetI-like_sf"/>
</dbReference>
<dbReference type="Pfam" id="PF00528">
    <property type="entry name" value="BPD_transp_1"/>
    <property type="match status" value="1"/>
</dbReference>
<keyword evidence="4 6" id="KW-1133">Transmembrane helix</keyword>
<name>A0A2U2MSR6_9BIFI</name>
<sequence length="241" mass="25530">MSVSAPLWRPGDPVWIKGCDVAWLYDNAPVIGGYAAAHAWYSLVPLVVGVVFSVPVGWLVSRAAHGRGMVLAIVGALYAIPSLPLLMVLPSILGTRILDPINLEVALGMYAVALMVQYCVDAFDSVDSTVLQSADAMGFGGFRRFWDVELPQAAPVILAGMRVVSVSTISLITVGSLIGVESLGMLFVEGYQRSFPFEILVGIVGTMGIAAAFDAALVVIGGMLMPWNRAVGHGIGERGRR</sequence>
<dbReference type="InterPro" id="IPR051204">
    <property type="entry name" value="ABC_transp_perm/SBD"/>
</dbReference>
<dbReference type="GO" id="GO:0005886">
    <property type="term" value="C:plasma membrane"/>
    <property type="evidence" value="ECO:0007669"/>
    <property type="project" value="UniProtKB-SubCell"/>
</dbReference>
<dbReference type="PANTHER" id="PTHR30177:SF4">
    <property type="entry name" value="OSMOPROTECTANT IMPORT PERMEASE PROTEIN OSMW"/>
    <property type="match status" value="1"/>
</dbReference>
<evidence type="ECO:0000256" key="3">
    <source>
        <dbReference type="ARBA" id="ARBA00022692"/>
    </source>
</evidence>